<evidence type="ECO:0000313" key="9">
    <source>
        <dbReference type="EMBL" id="OAQ64346.1"/>
    </source>
</evidence>
<dbReference type="STRING" id="1380566.A0A179FFN6"/>
<dbReference type="KEGG" id="pchm:VFPPC_16203"/>
<evidence type="ECO:0000256" key="2">
    <source>
        <dbReference type="ARBA" id="ARBA00010617"/>
    </source>
</evidence>
<evidence type="ECO:0000256" key="6">
    <source>
        <dbReference type="ARBA" id="ARBA00023033"/>
    </source>
</evidence>
<dbReference type="Proteomes" id="UP000078397">
    <property type="component" value="Unassembled WGS sequence"/>
</dbReference>
<keyword evidence="6 8" id="KW-0503">Monooxygenase</keyword>
<dbReference type="GO" id="GO:0005506">
    <property type="term" value="F:iron ion binding"/>
    <property type="evidence" value="ECO:0007669"/>
    <property type="project" value="InterPro"/>
</dbReference>
<dbReference type="Gene3D" id="1.10.630.10">
    <property type="entry name" value="Cytochrome P450"/>
    <property type="match status" value="1"/>
</dbReference>
<keyword evidence="3 7" id="KW-0349">Heme</keyword>
<name>A0A179FFN6_METCM</name>
<keyword evidence="10" id="KW-1185">Reference proteome</keyword>
<dbReference type="InterPro" id="IPR002403">
    <property type="entry name" value="Cyt_P450_E_grp-IV"/>
</dbReference>
<dbReference type="GO" id="GO:0004497">
    <property type="term" value="F:monooxygenase activity"/>
    <property type="evidence" value="ECO:0007669"/>
    <property type="project" value="UniProtKB-KW"/>
</dbReference>
<dbReference type="CDD" id="cd11070">
    <property type="entry name" value="CYP56-like"/>
    <property type="match status" value="1"/>
</dbReference>
<comment type="caution">
    <text evidence="9">The sequence shown here is derived from an EMBL/GenBank/DDBJ whole genome shotgun (WGS) entry which is preliminary data.</text>
</comment>
<dbReference type="OrthoDB" id="1470350at2759"/>
<dbReference type="PANTHER" id="PTHR24305:SF223">
    <property type="entry name" value="CYTOCHROME P450-DIT2"/>
    <property type="match status" value="1"/>
</dbReference>
<evidence type="ECO:0000256" key="4">
    <source>
        <dbReference type="ARBA" id="ARBA00022723"/>
    </source>
</evidence>
<dbReference type="PRINTS" id="PR00465">
    <property type="entry name" value="EP450IV"/>
</dbReference>
<dbReference type="GO" id="GO:0020037">
    <property type="term" value="F:heme binding"/>
    <property type="evidence" value="ECO:0007669"/>
    <property type="project" value="InterPro"/>
</dbReference>
<evidence type="ECO:0000256" key="3">
    <source>
        <dbReference type="ARBA" id="ARBA00022617"/>
    </source>
</evidence>
<reference evidence="9 10" key="1">
    <citation type="journal article" date="2016" name="PLoS Pathog.">
        <title>Biosynthesis of antibiotic leucinostatins in bio-control fungus Purpureocillium lilacinum and their inhibition on phytophthora revealed by genome mining.</title>
        <authorList>
            <person name="Wang G."/>
            <person name="Liu Z."/>
            <person name="Lin R."/>
            <person name="Li E."/>
            <person name="Mao Z."/>
            <person name="Ling J."/>
            <person name="Yang Y."/>
            <person name="Yin W.B."/>
            <person name="Xie B."/>
        </authorList>
    </citation>
    <scope>NUCLEOTIDE SEQUENCE [LARGE SCALE GENOMIC DNA]</scope>
    <source>
        <strain evidence="9">170</strain>
    </source>
</reference>
<dbReference type="InterPro" id="IPR017972">
    <property type="entry name" value="Cyt_P450_CS"/>
</dbReference>
<evidence type="ECO:0000256" key="5">
    <source>
        <dbReference type="ARBA" id="ARBA00023004"/>
    </source>
</evidence>
<dbReference type="RefSeq" id="XP_018141660.1">
    <property type="nucleotide sequence ID" value="XM_018293956.1"/>
</dbReference>
<dbReference type="GO" id="GO:0016705">
    <property type="term" value="F:oxidoreductase activity, acting on paired donors, with incorporation or reduction of molecular oxygen"/>
    <property type="evidence" value="ECO:0007669"/>
    <property type="project" value="InterPro"/>
</dbReference>
<evidence type="ECO:0000256" key="7">
    <source>
        <dbReference type="PIRSR" id="PIRSR602403-1"/>
    </source>
</evidence>
<sequence>MAATVLAAVFIAIVLVLGLNYFLWPLKQVRGIPTISFWVALLPLFKDVDQQEIFKKYIDEPLRKHGAVKIFFAAQWNLLVHKPEYLAEIFKREDIYKKSGNFKKIPNSVLATLLGDNVISSHGETWKLYTQLIKPGLQMAPDFGILIGNARRLCSIFVDLQARATAGGVGVQESVQRYTIANFGQLQYNVDFGTLHSEDAYLHRIQYQMKREIFKPIFMNFPFLDNLPFPSRQRARQLASHFTDHLVLALENGHNSNKSDKSEKDQQSQLPRTLLEARNAGILTEKQFRDNVTILFVAGQENPQLAIISILYLLAKHPDLQEQLFNELTHAPNEEISQEHLQGLPLLASTIYECLRLFPPIGQLINRRVSTAINLGGEILIPAGTYVGYNCYSTNRDPMAWGEDAEKFRPRRWGQSCVDIQKEYRRRRARAEFISFHGGQRACLGERFAVLQLKATLYVLVTSLRWRLDPTWRDRMTPAGPLYPRNLRLIFEERETGSPLPAQNTPQSA</sequence>
<proteinExistence type="inferred from homology"/>
<keyword evidence="4 7" id="KW-0479">Metal-binding</keyword>
<evidence type="ECO:0000256" key="8">
    <source>
        <dbReference type="RuleBase" id="RU000461"/>
    </source>
</evidence>
<dbReference type="InterPro" id="IPR001128">
    <property type="entry name" value="Cyt_P450"/>
</dbReference>
<dbReference type="SUPFAM" id="SSF48264">
    <property type="entry name" value="Cytochrome P450"/>
    <property type="match status" value="1"/>
</dbReference>
<keyword evidence="8" id="KW-0560">Oxidoreductase</keyword>
<accession>A0A179FFN6</accession>
<dbReference type="Pfam" id="PF00067">
    <property type="entry name" value="p450"/>
    <property type="match status" value="1"/>
</dbReference>
<dbReference type="InterPro" id="IPR050121">
    <property type="entry name" value="Cytochrome_P450_monoxygenase"/>
</dbReference>
<evidence type="ECO:0000313" key="10">
    <source>
        <dbReference type="Proteomes" id="UP000078397"/>
    </source>
</evidence>
<keyword evidence="5 7" id="KW-0408">Iron</keyword>
<dbReference type="InterPro" id="IPR036396">
    <property type="entry name" value="Cyt_P450_sf"/>
</dbReference>
<comment type="similarity">
    <text evidence="2 8">Belongs to the cytochrome P450 family.</text>
</comment>
<comment type="cofactor">
    <cofactor evidence="1 7">
        <name>heme</name>
        <dbReference type="ChEBI" id="CHEBI:30413"/>
    </cofactor>
</comment>
<dbReference type="GeneID" id="28857950"/>
<dbReference type="AlphaFoldDB" id="A0A179FFN6"/>
<evidence type="ECO:0000256" key="1">
    <source>
        <dbReference type="ARBA" id="ARBA00001971"/>
    </source>
</evidence>
<dbReference type="PANTHER" id="PTHR24305">
    <property type="entry name" value="CYTOCHROME P450"/>
    <property type="match status" value="1"/>
</dbReference>
<feature type="binding site" description="axial binding residue" evidence="7">
    <location>
        <position position="443"/>
    </location>
    <ligand>
        <name>heme</name>
        <dbReference type="ChEBI" id="CHEBI:30413"/>
    </ligand>
    <ligandPart>
        <name>Fe</name>
        <dbReference type="ChEBI" id="CHEBI:18248"/>
    </ligandPart>
</feature>
<protein>
    <submittedName>
        <fullName evidence="9">Cytochrome p450</fullName>
    </submittedName>
</protein>
<dbReference type="EMBL" id="LSBJ02000005">
    <property type="protein sequence ID" value="OAQ64346.1"/>
    <property type="molecule type" value="Genomic_DNA"/>
</dbReference>
<dbReference type="PRINTS" id="PR00385">
    <property type="entry name" value="P450"/>
</dbReference>
<gene>
    <name evidence="9" type="ORF">VFPPC_16203</name>
</gene>
<organism evidence="9 10">
    <name type="scientific">Pochonia chlamydosporia 170</name>
    <dbReference type="NCBI Taxonomy" id="1380566"/>
    <lineage>
        <taxon>Eukaryota</taxon>
        <taxon>Fungi</taxon>
        <taxon>Dikarya</taxon>
        <taxon>Ascomycota</taxon>
        <taxon>Pezizomycotina</taxon>
        <taxon>Sordariomycetes</taxon>
        <taxon>Hypocreomycetidae</taxon>
        <taxon>Hypocreales</taxon>
        <taxon>Clavicipitaceae</taxon>
        <taxon>Pochonia</taxon>
    </lineage>
</organism>
<dbReference type="PROSITE" id="PS00086">
    <property type="entry name" value="CYTOCHROME_P450"/>
    <property type="match status" value="1"/>
</dbReference>